<dbReference type="CDD" id="cd00167">
    <property type="entry name" value="SANT"/>
    <property type="match status" value="2"/>
</dbReference>
<keyword evidence="5" id="KW-0010">Activator</keyword>
<evidence type="ECO:0000313" key="10">
    <source>
        <dbReference type="EMBL" id="QTO65863.1"/>
    </source>
</evidence>
<reference evidence="10" key="1">
    <citation type="journal article" date="2021" name="Front. Plant Sci.">
        <title>Evolution of the subgroup 6 R2R3-MYB genes and their contribution to floral color in the perianth-bearing Piperales.</title>
        <authorList>
            <person name="Munoz-Gomez S."/>
            <person name="Suarez Baron H."/>
            <person name="Alzate J.F."/>
            <person name="Gonzalez F."/>
            <person name="Pabon Mora N."/>
        </authorList>
    </citation>
    <scope>NUCLEOTIDE SEQUENCE</scope>
</reference>
<accession>A0A8A8GQ56</accession>
<dbReference type="AlphaFoldDB" id="A0A8A8GQ56"/>
<keyword evidence="3" id="KW-0805">Transcription regulation</keyword>
<dbReference type="PROSITE" id="PS50090">
    <property type="entry name" value="MYB_LIKE"/>
    <property type="match status" value="2"/>
</dbReference>
<dbReference type="GO" id="GO:0080090">
    <property type="term" value="P:regulation of primary metabolic process"/>
    <property type="evidence" value="ECO:0007669"/>
    <property type="project" value="UniProtKB-ARBA"/>
</dbReference>
<dbReference type="InterPro" id="IPR001005">
    <property type="entry name" value="SANT/Myb"/>
</dbReference>
<dbReference type="SUPFAM" id="SSF46689">
    <property type="entry name" value="Homeodomain-like"/>
    <property type="match status" value="1"/>
</dbReference>
<evidence type="ECO:0000256" key="4">
    <source>
        <dbReference type="ARBA" id="ARBA00023125"/>
    </source>
</evidence>
<protein>
    <submittedName>
        <fullName evidence="10">R2R3MYB</fullName>
    </submittedName>
</protein>
<feature type="domain" description="HTH myb-type" evidence="9">
    <location>
        <begin position="62"/>
        <end position="112"/>
    </location>
</feature>
<dbReference type="Gene3D" id="1.10.10.60">
    <property type="entry name" value="Homeodomain-like"/>
    <property type="match status" value="2"/>
</dbReference>
<dbReference type="PROSITE" id="PS51294">
    <property type="entry name" value="HTH_MYB"/>
    <property type="match status" value="2"/>
</dbReference>
<evidence type="ECO:0000256" key="7">
    <source>
        <dbReference type="ARBA" id="ARBA00023242"/>
    </source>
</evidence>
<dbReference type="InterPro" id="IPR017930">
    <property type="entry name" value="Myb_dom"/>
</dbReference>
<proteinExistence type="evidence at transcript level"/>
<dbReference type="InterPro" id="IPR009057">
    <property type="entry name" value="Homeodomain-like_sf"/>
</dbReference>
<organism evidence="10">
    <name type="scientific">Tropaeolum majus</name>
    <name type="common">Common nasturtium</name>
    <name type="synonym">Indian cress</name>
    <dbReference type="NCBI Taxonomy" id="4020"/>
    <lineage>
        <taxon>Eukaryota</taxon>
        <taxon>Viridiplantae</taxon>
        <taxon>Streptophyta</taxon>
        <taxon>Embryophyta</taxon>
        <taxon>Tracheophyta</taxon>
        <taxon>Spermatophyta</taxon>
        <taxon>Magnoliopsida</taxon>
        <taxon>eudicotyledons</taxon>
        <taxon>Gunneridae</taxon>
        <taxon>Pentapetalae</taxon>
        <taxon>rosids</taxon>
        <taxon>malvids</taxon>
        <taxon>Brassicales</taxon>
        <taxon>Tropaeolaceae</taxon>
        <taxon>Tropaeolum</taxon>
    </lineage>
</organism>
<feature type="domain" description="HTH myb-type" evidence="9">
    <location>
        <begin position="5"/>
        <end position="61"/>
    </location>
</feature>
<dbReference type="FunFam" id="1.10.10.60:FF:000218">
    <property type="entry name" value="Myb transcription factor"/>
    <property type="match status" value="1"/>
</dbReference>
<evidence type="ECO:0000256" key="2">
    <source>
        <dbReference type="ARBA" id="ARBA00022737"/>
    </source>
</evidence>
<keyword evidence="2" id="KW-0677">Repeat</keyword>
<dbReference type="SMART" id="SM00717">
    <property type="entry name" value="SANT"/>
    <property type="match status" value="2"/>
</dbReference>
<feature type="domain" description="Myb-like" evidence="8">
    <location>
        <begin position="58"/>
        <end position="108"/>
    </location>
</feature>
<dbReference type="EMBL" id="MW788640">
    <property type="protein sequence ID" value="QTO65863.1"/>
    <property type="molecule type" value="mRNA"/>
</dbReference>
<sequence length="241" mass="28018">MESCLVGLRKGAWTSEEDDLLRKCIHKYGEGKWHQVPLKAGLNRCRKSCRLRWLNYLKPNIKRGEFAEDEVDLILRLHKLLGNRWSLIAGRIPGRTANDVKNYWNTRVRKTNHHLRNYPHETKSIHKVKAIKPQPQAFKNNNKYSQEIPTIAKTQENVVEKRLCIGENHLKLPTTTTTMMCSIPTDDNDDDITWWQRLLAEIETEEVLFDKEIQSDDAGFSSGVLGHDVDQVWSFLNDDLD</sequence>
<dbReference type="GO" id="GO:0005634">
    <property type="term" value="C:nucleus"/>
    <property type="evidence" value="ECO:0007669"/>
    <property type="project" value="UniProtKB-SubCell"/>
</dbReference>
<evidence type="ECO:0000256" key="1">
    <source>
        <dbReference type="ARBA" id="ARBA00004123"/>
    </source>
</evidence>
<dbReference type="PANTHER" id="PTHR47999:SF24">
    <property type="entry name" value="TRANSCRIPTION FACTOR MYB90"/>
    <property type="match status" value="1"/>
</dbReference>
<comment type="subcellular location">
    <subcellularLocation>
        <location evidence="1">Nucleus</location>
    </subcellularLocation>
</comment>
<dbReference type="PANTHER" id="PTHR47999">
    <property type="entry name" value="TRANSCRIPTION FACTOR MYB8-RELATED-RELATED"/>
    <property type="match status" value="1"/>
</dbReference>
<name>A0A8A8GQ56_TROMA</name>
<evidence type="ECO:0000256" key="5">
    <source>
        <dbReference type="ARBA" id="ARBA00023159"/>
    </source>
</evidence>
<evidence type="ECO:0000259" key="8">
    <source>
        <dbReference type="PROSITE" id="PS50090"/>
    </source>
</evidence>
<keyword evidence="6" id="KW-0804">Transcription</keyword>
<gene>
    <name evidence="10" type="primary">MYB114L_a</name>
</gene>
<keyword evidence="4" id="KW-0238">DNA-binding</keyword>
<evidence type="ECO:0000259" key="9">
    <source>
        <dbReference type="PROSITE" id="PS51294"/>
    </source>
</evidence>
<dbReference type="GO" id="GO:0003677">
    <property type="term" value="F:DNA binding"/>
    <property type="evidence" value="ECO:0007669"/>
    <property type="project" value="UniProtKB-KW"/>
</dbReference>
<evidence type="ECO:0000256" key="6">
    <source>
        <dbReference type="ARBA" id="ARBA00023163"/>
    </source>
</evidence>
<dbReference type="Pfam" id="PF00249">
    <property type="entry name" value="Myb_DNA-binding"/>
    <property type="match status" value="2"/>
</dbReference>
<dbReference type="InterPro" id="IPR015495">
    <property type="entry name" value="Myb_TF_plants"/>
</dbReference>
<evidence type="ECO:0000256" key="3">
    <source>
        <dbReference type="ARBA" id="ARBA00023015"/>
    </source>
</evidence>
<keyword evidence="7" id="KW-0539">Nucleus</keyword>
<feature type="domain" description="Myb-like" evidence="8">
    <location>
        <begin position="8"/>
        <end position="57"/>
    </location>
</feature>